<dbReference type="Gene3D" id="3.30.450.40">
    <property type="match status" value="1"/>
</dbReference>
<dbReference type="Pfam" id="PF15714">
    <property type="entry name" value="SpoVT_C"/>
    <property type="match status" value="1"/>
</dbReference>
<dbReference type="PROSITE" id="PS51740">
    <property type="entry name" value="SPOVT_ABRB"/>
    <property type="match status" value="1"/>
</dbReference>
<keyword evidence="6" id="KW-0804">Transcription</keyword>
<keyword evidence="5" id="KW-0010">Activator</keyword>
<dbReference type="FunFam" id="2.10.260.10:FF:000001">
    <property type="entry name" value="Stage V sporulation protein T"/>
    <property type="match status" value="1"/>
</dbReference>
<dbReference type="SUPFAM" id="SSF55781">
    <property type="entry name" value="GAF domain-like"/>
    <property type="match status" value="1"/>
</dbReference>
<reference evidence="9" key="2">
    <citation type="submission" date="2021-04" db="EMBL/GenBank/DDBJ databases">
        <authorList>
            <person name="Gilroy R."/>
        </authorList>
    </citation>
    <scope>NUCLEOTIDE SEQUENCE</scope>
    <source>
        <strain evidence="9">26628</strain>
    </source>
</reference>
<evidence type="ECO:0000256" key="7">
    <source>
        <dbReference type="PROSITE-ProRule" id="PRU01076"/>
    </source>
</evidence>
<dbReference type="Pfam" id="PF04014">
    <property type="entry name" value="MazE_antitoxin"/>
    <property type="match status" value="1"/>
</dbReference>
<dbReference type="InterPro" id="IPR029016">
    <property type="entry name" value="GAF-like_dom_sf"/>
</dbReference>
<gene>
    <name evidence="9" type="ORF">H9737_02120</name>
</gene>
<dbReference type="PANTHER" id="PTHR36432:SF1">
    <property type="entry name" value="STAGE V SPORULATION PROTEIN T"/>
    <property type="match status" value="1"/>
</dbReference>
<dbReference type="PANTHER" id="PTHR36432">
    <property type="match status" value="1"/>
</dbReference>
<dbReference type="SUPFAM" id="SSF89447">
    <property type="entry name" value="AbrB/MazE/MraZ-like"/>
    <property type="match status" value="1"/>
</dbReference>
<sequence length="181" mass="19689">MKATGIVRRIDELGRVVIPKEIRRTLRIKDGDPLEIFTERDELMLKKYSPIATLEKFSEGTTRSLNDLSGYLAVLCDTDEVLYAAGDGRKEFARKQISEELGHILRERRSYLANLAEGGDIVPLTADAAVDLTAQIIVPIVAGGDCLGAVSLVSAEEGARIGEGAVQLCRLTADILASQFE</sequence>
<evidence type="ECO:0000256" key="1">
    <source>
        <dbReference type="ARBA" id="ARBA00022491"/>
    </source>
</evidence>
<dbReference type="GO" id="GO:0030435">
    <property type="term" value="P:sporulation resulting in formation of a cellular spore"/>
    <property type="evidence" value="ECO:0007669"/>
    <property type="project" value="UniProtKB-KW"/>
</dbReference>
<dbReference type="InterPro" id="IPR037914">
    <property type="entry name" value="SpoVT-AbrB_sf"/>
</dbReference>
<evidence type="ECO:0000313" key="10">
    <source>
        <dbReference type="Proteomes" id="UP000824249"/>
    </source>
</evidence>
<keyword evidence="3" id="KW-0805">Transcription regulation</keyword>
<organism evidence="9 10">
    <name type="scientific">Candidatus Borkfalkia faecigallinarum</name>
    <dbReference type="NCBI Taxonomy" id="2838509"/>
    <lineage>
        <taxon>Bacteria</taxon>
        <taxon>Bacillati</taxon>
        <taxon>Bacillota</taxon>
        <taxon>Clostridia</taxon>
        <taxon>Christensenellales</taxon>
        <taxon>Christensenellaceae</taxon>
        <taxon>Candidatus Borkfalkia</taxon>
    </lineage>
</organism>
<dbReference type="GO" id="GO:0003677">
    <property type="term" value="F:DNA binding"/>
    <property type="evidence" value="ECO:0007669"/>
    <property type="project" value="UniProtKB-UniRule"/>
</dbReference>
<dbReference type="InterPro" id="IPR052731">
    <property type="entry name" value="B_subtilis_Trans_State_Reg"/>
</dbReference>
<dbReference type="SMART" id="SM00966">
    <property type="entry name" value="SpoVT_AbrB"/>
    <property type="match status" value="1"/>
</dbReference>
<evidence type="ECO:0000259" key="8">
    <source>
        <dbReference type="PROSITE" id="PS51740"/>
    </source>
</evidence>
<evidence type="ECO:0000256" key="2">
    <source>
        <dbReference type="ARBA" id="ARBA00022969"/>
    </source>
</evidence>
<keyword evidence="1" id="KW-0678">Repressor</keyword>
<dbReference type="GO" id="GO:0042802">
    <property type="term" value="F:identical protein binding"/>
    <property type="evidence" value="ECO:0007669"/>
    <property type="project" value="UniProtKB-ARBA"/>
</dbReference>
<dbReference type="EMBL" id="DXFD01000036">
    <property type="protein sequence ID" value="HIX46469.1"/>
    <property type="molecule type" value="Genomic_DNA"/>
</dbReference>
<dbReference type="InterPro" id="IPR007159">
    <property type="entry name" value="SpoVT-AbrB_dom"/>
</dbReference>
<comment type="caution">
    <text evidence="9">The sequence shown here is derived from an EMBL/GenBank/DDBJ whole genome shotgun (WGS) entry which is preliminary data.</text>
</comment>
<protein>
    <submittedName>
        <fullName evidence="9">AbrB/MazE/SpoVT family DNA-binding domain-containing protein</fullName>
    </submittedName>
</protein>
<keyword evidence="4 7" id="KW-0238">DNA-binding</keyword>
<dbReference type="Gene3D" id="2.10.260.10">
    <property type="match status" value="1"/>
</dbReference>
<reference evidence="9" key="1">
    <citation type="journal article" date="2021" name="PeerJ">
        <title>Extensive microbial diversity within the chicken gut microbiome revealed by metagenomics and culture.</title>
        <authorList>
            <person name="Gilroy R."/>
            <person name="Ravi A."/>
            <person name="Getino M."/>
            <person name="Pursley I."/>
            <person name="Horton D.L."/>
            <person name="Alikhan N.F."/>
            <person name="Baker D."/>
            <person name="Gharbi K."/>
            <person name="Hall N."/>
            <person name="Watson M."/>
            <person name="Adriaenssens E.M."/>
            <person name="Foster-Nyarko E."/>
            <person name="Jarju S."/>
            <person name="Secka A."/>
            <person name="Antonio M."/>
            <person name="Oren A."/>
            <person name="Chaudhuri R.R."/>
            <person name="La Ragione R."/>
            <person name="Hildebrand F."/>
            <person name="Pallen M.J."/>
        </authorList>
    </citation>
    <scope>NUCLEOTIDE SEQUENCE</scope>
    <source>
        <strain evidence="9">26628</strain>
    </source>
</reference>
<evidence type="ECO:0000256" key="6">
    <source>
        <dbReference type="ARBA" id="ARBA00023163"/>
    </source>
</evidence>
<dbReference type="NCBIfam" id="TIGR01439">
    <property type="entry name" value="lp_hng_hel_AbrB"/>
    <property type="match status" value="1"/>
</dbReference>
<keyword evidence="2" id="KW-0749">Sporulation</keyword>
<name>A0A9D1VT24_9FIRM</name>
<dbReference type="AlphaFoldDB" id="A0A9D1VT24"/>
<evidence type="ECO:0000256" key="4">
    <source>
        <dbReference type="ARBA" id="ARBA00023125"/>
    </source>
</evidence>
<accession>A0A9D1VT24</accession>
<evidence type="ECO:0000256" key="3">
    <source>
        <dbReference type="ARBA" id="ARBA00023015"/>
    </source>
</evidence>
<evidence type="ECO:0000256" key="5">
    <source>
        <dbReference type="ARBA" id="ARBA00023159"/>
    </source>
</evidence>
<feature type="domain" description="SpoVT-AbrB" evidence="8">
    <location>
        <begin position="5"/>
        <end position="50"/>
    </location>
</feature>
<evidence type="ECO:0000313" key="9">
    <source>
        <dbReference type="EMBL" id="HIX46469.1"/>
    </source>
</evidence>
<dbReference type="Proteomes" id="UP000824249">
    <property type="component" value="Unassembled WGS sequence"/>
</dbReference>
<proteinExistence type="predicted"/>